<dbReference type="FunFam" id="2.130.10.10:FF:000157">
    <property type="entry name" value="WD repeat domain 3"/>
    <property type="match status" value="1"/>
</dbReference>
<keyword evidence="7" id="KW-1185">Reference proteome</keyword>
<dbReference type="InterPro" id="IPR051570">
    <property type="entry name" value="TBC1_cilium_biogenesis"/>
</dbReference>
<dbReference type="GO" id="GO:0032040">
    <property type="term" value="C:small-subunit processome"/>
    <property type="evidence" value="ECO:0007669"/>
    <property type="project" value="TreeGrafter"/>
</dbReference>
<dbReference type="GO" id="GO:0030515">
    <property type="term" value="F:snoRNA binding"/>
    <property type="evidence" value="ECO:0007669"/>
    <property type="project" value="TreeGrafter"/>
</dbReference>
<proteinExistence type="inferred from homology"/>
<evidence type="ECO:0000259" key="6">
    <source>
        <dbReference type="Pfam" id="PF04003"/>
    </source>
</evidence>
<dbReference type="CDD" id="cd00200">
    <property type="entry name" value="WD40"/>
    <property type="match status" value="1"/>
</dbReference>
<dbReference type="GO" id="GO:0034388">
    <property type="term" value="C:Pwp2p-containing subcomplex of 90S preribosome"/>
    <property type="evidence" value="ECO:0007669"/>
    <property type="project" value="TreeGrafter"/>
</dbReference>
<feature type="repeat" description="WD" evidence="4">
    <location>
        <begin position="100"/>
        <end position="133"/>
    </location>
</feature>
<keyword evidence="5" id="KW-0175">Coiled coil</keyword>
<dbReference type="PANTHER" id="PTHR19853:SF0">
    <property type="entry name" value="WD REPEAT-CONTAINING PROTEIN 3"/>
    <property type="match status" value="1"/>
</dbReference>
<dbReference type="SUPFAM" id="SSF50978">
    <property type="entry name" value="WD40 repeat-like"/>
    <property type="match status" value="2"/>
</dbReference>
<evidence type="ECO:0000256" key="1">
    <source>
        <dbReference type="ARBA" id="ARBA00022574"/>
    </source>
</evidence>
<protein>
    <submittedName>
        <fullName evidence="8">Utp12 domain-containing protein</fullName>
    </submittedName>
</protein>
<feature type="repeat" description="WD" evidence="4">
    <location>
        <begin position="681"/>
        <end position="722"/>
    </location>
</feature>
<dbReference type="InterPro" id="IPR036322">
    <property type="entry name" value="WD40_repeat_dom_sf"/>
</dbReference>
<dbReference type="InterPro" id="IPR015943">
    <property type="entry name" value="WD40/YVTN_repeat-like_dom_sf"/>
</dbReference>
<sequence length="949" mass="106880">MGLTKDYQRFLPAGFCNVVHSTNGVVQSVDKVRVATSACECVNIYNLRTGEIIDQIRRENHQVNVFKFSPDKRFLAIGYDDGEVHVYNQTKRETKDTVVFAGHKRGVNTLAFSNDGNTLATGGKDSVIILWDILNETGKFRLNGHTNSITQLQFTRDDKHLISSSKDTQVRFWDLSTHGCFYTISDSLSEVYGFALIKDDRLLVVGSAEVEMAVYELTWLDRLTEEEAAEEAEAEKQEKKKQKLTTEALVGAELLDGDRDQGNVVIRTKKRGALLRQAKGRALQLAVSPDETIICVLGGDTVMDVFRVYSDEEAKRRFSKKLRKAKRKNEATYEGTEITEEDVSKDVTLLIARCGDYRSAAKLKWIDFVKIIYKKGETGREYRIVGIHNNNSLHGISITVDLKTNEVESESLTNLDRRGHRAEVRCLAMSANENCFVSGAADGAILWDLETLLPKNKLEVENITELTAALFVPGDKHVVFGSKTGTIYIFDLATCELVRDYQNAHNGPIWGLVGLPDQTGFVSVGSDKQAHFWEYQMVSEVATRTLRLNNNRSHELEDEIMCVTISPNGKFIIFGLLNFTAKVHYLDSFKFFLSLYGHSLPVMCVDVDNESKLAVTGSSDKGCKVWGLDFGDCHKSLFGHSDAVTAVKFDNSREEKLFFSAGKDGKIIQWDAVKFHKVQVLEGHSAEIRALISNRNVTTLITASHDKSIRLWEVSEELVILSEQETAEMEKDFEDKMVDAEDIVPGEEREPEAELAAKKSVETIKGTEAILEAVDIFRAERIAGTKVDLTNINQLHPLIKAYNSTSLEHFVLDAICRVPPSHLEKSLLMVPFNYVAEICKALSTCIEERYRVETATRVVLFLMKIHHNYVVRSIDMFPMIDELRTRVPVELGHAQSLVGFNAAALRLLKLQLEERDNIQMFKDISKIDAATKGKRHRKRERTALIRTLN</sequence>
<dbReference type="InterPro" id="IPR019775">
    <property type="entry name" value="WD40_repeat_CS"/>
</dbReference>
<dbReference type="PROSITE" id="PS00678">
    <property type="entry name" value="WD_REPEATS_1"/>
    <property type="match status" value="3"/>
</dbReference>
<dbReference type="InterPro" id="IPR007148">
    <property type="entry name" value="SSU_processome_Utp12"/>
</dbReference>
<name>A0A7E4W877_PANRE</name>
<dbReference type="PRINTS" id="PR00320">
    <property type="entry name" value="GPROTEINBRPT"/>
</dbReference>
<dbReference type="PROSITE" id="PS50082">
    <property type="entry name" value="WD_REPEATS_2"/>
    <property type="match status" value="5"/>
</dbReference>
<feature type="repeat" description="WD" evidence="4">
    <location>
        <begin position="637"/>
        <end position="671"/>
    </location>
</feature>
<accession>A0A7E4W877</accession>
<dbReference type="Pfam" id="PF25172">
    <property type="entry name" value="Beta-prop_WDR3_2nd"/>
    <property type="match status" value="1"/>
</dbReference>
<evidence type="ECO:0000256" key="4">
    <source>
        <dbReference type="PROSITE-ProRule" id="PRU00221"/>
    </source>
</evidence>
<organism evidence="7 8">
    <name type="scientific">Panagrellus redivivus</name>
    <name type="common">Microworm</name>
    <dbReference type="NCBI Taxonomy" id="6233"/>
    <lineage>
        <taxon>Eukaryota</taxon>
        <taxon>Metazoa</taxon>
        <taxon>Ecdysozoa</taxon>
        <taxon>Nematoda</taxon>
        <taxon>Chromadorea</taxon>
        <taxon>Rhabditida</taxon>
        <taxon>Tylenchina</taxon>
        <taxon>Panagrolaimomorpha</taxon>
        <taxon>Panagrolaimoidea</taxon>
        <taxon>Panagrolaimidae</taxon>
        <taxon>Panagrellus</taxon>
    </lineage>
</organism>
<dbReference type="WBParaSite" id="Pan_g8234.t1">
    <property type="protein sequence ID" value="Pan_g8234.t1"/>
    <property type="gene ID" value="Pan_g8234"/>
</dbReference>
<dbReference type="Pfam" id="PF25173">
    <property type="entry name" value="Beta-prop_WDR3_1st"/>
    <property type="match status" value="1"/>
</dbReference>
<reference evidence="8" key="2">
    <citation type="submission" date="2020-10" db="UniProtKB">
        <authorList>
            <consortium name="WormBaseParasite"/>
        </authorList>
    </citation>
    <scope>IDENTIFICATION</scope>
</reference>
<dbReference type="InterPro" id="IPR020472">
    <property type="entry name" value="WD40_PAC1"/>
</dbReference>
<dbReference type="AlphaFoldDB" id="A0A7E4W877"/>
<evidence type="ECO:0000256" key="2">
    <source>
        <dbReference type="ARBA" id="ARBA00022737"/>
    </source>
</evidence>
<evidence type="ECO:0000313" key="7">
    <source>
        <dbReference type="Proteomes" id="UP000492821"/>
    </source>
</evidence>
<dbReference type="Gene3D" id="2.130.10.10">
    <property type="entry name" value="YVTN repeat-like/Quinoprotein amine dehydrogenase"/>
    <property type="match status" value="3"/>
</dbReference>
<keyword evidence="1 4" id="KW-0853">WD repeat</keyword>
<dbReference type="PANTHER" id="PTHR19853">
    <property type="entry name" value="WD REPEAT CONTAINING PROTEIN 3 WDR3"/>
    <property type="match status" value="1"/>
</dbReference>
<comment type="similarity">
    <text evidence="3">Belongs to the WD repeat WDR3/UTP12 family.</text>
</comment>
<feature type="coiled-coil region" evidence="5">
    <location>
        <begin position="220"/>
        <end position="249"/>
    </location>
</feature>
<dbReference type="SMART" id="SM00320">
    <property type="entry name" value="WD40"/>
    <property type="match status" value="12"/>
</dbReference>
<reference evidence="7" key="1">
    <citation type="journal article" date="2013" name="Genetics">
        <title>The draft genome and transcriptome of Panagrellus redivivus are shaped by the harsh demands of a free-living lifestyle.</title>
        <authorList>
            <person name="Srinivasan J."/>
            <person name="Dillman A.R."/>
            <person name="Macchietto M.G."/>
            <person name="Heikkinen L."/>
            <person name="Lakso M."/>
            <person name="Fracchia K.M."/>
            <person name="Antoshechkin I."/>
            <person name="Mortazavi A."/>
            <person name="Wong G."/>
            <person name="Sternberg P.W."/>
        </authorList>
    </citation>
    <scope>NUCLEOTIDE SEQUENCE [LARGE SCALE GENOMIC DNA]</scope>
    <source>
        <strain evidence="7">MT8872</strain>
    </source>
</reference>
<dbReference type="Proteomes" id="UP000492821">
    <property type="component" value="Unassembled WGS sequence"/>
</dbReference>
<keyword evidence="2" id="KW-0677">Repeat</keyword>
<dbReference type="GO" id="GO:0030490">
    <property type="term" value="P:maturation of SSU-rRNA"/>
    <property type="evidence" value="ECO:0007669"/>
    <property type="project" value="TreeGrafter"/>
</dbReference>
<evidence type="ECO:0000256" key="5">
    <source>
        <dbReference type="SAM" id="Coils"/>
    </source>
</evidence>
<dbReference type="InterPro" id="IPR001680">
    <property type="entry name" value="WD40_rpt"/>
</dbReference>
<evidence type="ECO:0000256" key="3">
    <source>
        <dbReference type="ARBA" id="ARBA00038229"/>
    </source>
</evidence>
<feature type="repeat" description="WD" evidence="4">
    <location>
        <begin position="142"/>
        <end position="183"/>
    </location>
</feature>
<evidence type="ECO:0000313" key="8">
    <source>
        <dbReference type="WBParaSite" id="Pan_g8234.t1"/>
    </source>
</evidence>
<dbReference type="PROSITE" id="PS50294">
    <property type="entry name" value="WD_REPEATS_REGION"/>
    <property type="match status" value="5"/>
</dbReference>
<dbReference type="Pfam" id="PF04003">
    <property type="entry name" value="Utp12"/>
    <property type="match status" value="1"/>
</dbReference>
<feature type="domain" description="Small-subunit processome Utp12" evidence="6">
    <location>
        <begin position="808"/>
        <end position="909"/>
    </location>
</feature>
<feature type="repeat" description="WD" evidence="4">
    <location>
        <begin position="595"/>
        <end position="636"/>
    </location>
</feature>